<dbReference type="OrthoDB" id="3162439at2759"/>
<proteinExistence type="predicted"/>
<dbReference type="EMBL" id="SSOP01000125">
    <property type="protein sequence ID" value="KAB5591073.1"/>
    <property type="molecule type" value="Genomic_DNA"/>
</dbReference>
<dbReference type="Proteomes" id="UP000383932">
    <property type="component" value="Unassembled WGS sequence"/>
</dbReference>
<dbReference type="InterPro" id="IPR018712">
    <property type="entry name" value="Tle1-like_cat"/>
</dbReference>
<sequence>MATEAIRPAPTVIQITSDHAPGTPTSSKSTFPQVIPDVATHQGRNLILCFDGTGDQYDQDNSNIVRFVQLLKKDDRSKQMVYYQAGIGTGVGPSPKGKLFTKVSQVIDSAIATGLSVHVRGKQPIIFAAEHTFDLSLRQAVGLLPAYNHEQVPFAYHMFKRDDEEGWKMSNGFKRAFSIDVKIDFVGVFDTVNSVGIIPRELPFAKTNHLIRVFRHAVALDERRAKFKANLWGRATKDEERLGDAGKRKTYHRSKTLDGIFSFVTGGSRHGDDRSDRKRRSAEHEDEHEDQPHVGHHGGRDCSSPIDRGHETDVKEVWFAGAHCDVGGGSVPNQVLNSLAGIPLRWMVRECFLNNTGILFHSAELEELGISPASLWPVVKIPTPPSPPSFEEPTKLTSGVPPAVATATATTHVTEATGATLVDSPLQSPEPMADTIIDMPEPMAKTLVPSKPIKLGCEEDARDSLMPIYDQLSLVKWWWILELLPMRQRYQRHDMSWRSWFSINMGGPRVIHGQKRFPTYVHRSVLYRMQQLGYKPRAELLANPGPVWVD</sequence>
<comment type="caution">
    <text evidence="3">The sequence shown here is derived from an EMBL/GenBank/DDBJ whole genome shotgun (WGS) entry which is preliminary data.</text>
</comment>
<reference evidence="3 4" key="1">
    <citation type="journal article" date="2019" name="Fungal Biol. Biotechnol.">
        <title>Draft genome sequence of fastidious pathogen Ceratobasidium theobromae, which causes vascular-streak dieback in Theobroma cacao.</title>
        <authorList>
            <person name="Ali S.S."/>
            <person name="Asman A."/>
            <person name="Shao J."/>
            <person name="Firmansyah A.P."/>
            <person name="Susilo A.W."/>
            <person name="Rosmana A."/>
            <person name="McMahon P."/>
            <person name="Junaid M."/>
            <person name="Guest D."/>
            <person name="Kheng T.Y."/>
            <person name="Meinhardt L.W."/>
            <person name="Bailey B.A."/>
        </authorList>
    </citation>
    <scope>NUCLEOTIDE SEQUENCE [LARGE SCALE GENOMIC DNA]</scope>
    <source>
        <strain evidence="3 4">CT2</strain>
    </source>
</reference>
<dbReference type="Pfam" id="PF09994">
    <property type="entry name" value="T6SS_Tle1-like_cat"/>
    <property type="match status" value="2"/>
</dbReference>
<evidence type="ECO:0000259" key="2">
    <source>
        <dbReference type="Pfam" id="PF09994"/>
    </source>
</evidence>
<protein>
    <recommendedName>
        <fullName evidence="2">T6SS Phospholipase effector Tle1-like catalytic domain-containing protein</fullName>
    </recommendedName>
</protein>
<dbReference type="PANTHER" id="PTHR33840:SF2">
    <property type="entry name" value="TLE1 PHOSPHOLIPASE DOMAIN-CONTAINING PROTEIN"/>
    <property type="match status" value="1"/>
</dbReference>
<feature type="domain" description="T6SS Phospholipase effector Tle1-like catalytic" evidence="2">
    <location>
        <begin position="44"/>
        <end position="121"/>
    </location>
</feature>
<evidence type="ECO:0000256" key="1">
    <source>
        <dbReference type="SAM" id="MobiDB-lite"/>
    </source>
</evidence>
<accession>A0A5N5QHQ8</accession>
<name>A0A5N5QHQ8_9AGAM</name>
<gene>
    <name evidence="3" type="ORF">CTheo_5485</name>
</gene>
<evidence type="ECO:0000313" key="3">
    <source>
        <dbReference type="EMBL" id="KAB5591073.1"/>
    </source>
</evidence>
<feature type="region of interest" description="Disordered" evidence="1">
    <location>
        <begin position="1"/>
        <end position="30"/>
    </location>
</feature>
<dbReference type="AlphaFoldDB" id="A0A5N5QHQ8"/>
<organism evidence="3 4">
    <name type="scientific">Ceratobasidium theobromae</name>
    <dbReference type="NCBI Taxonomy" id="1582974"/>
    <lineage>
        <taxon>Eukaryota</taxon>
        <taxon>Fungi</taxon>
        <taxon>Dikarya</taxon>
        <taxon>Basidiomycota</taxon>
        <taxon>Agaricomycotina</taxon>
        <taxon>Agaricomycetes</taxon>
        <taxon>Cantharellales</taxon>
        <taxon>Ceratobasidiaceae</taxon>
        <taxon>Ceratobasidium</taxon>
    </lineage>
</organism>
<keyword evidence="4" id="KW-1185">Reference proteome</keyword>
<dbReference type="PANTHER" id="PTHR33840">
    <property type="match status" value="1"/>
</dbReference>
<evidence type="ECO:0000313" key="4">
    <source>
        <dbReference type="Proteomes" id="UP000383932"/>
    </source>
</evidence>
<feature type="domain" description="T6SS Phospholipase effector Tle1-like catalytic" evidence="2">
    <location>
        <begin position="139"/>
        <end position="350"/>
    </location>
</feature>
<feature type="compositionally biased region" description="Polar residues" evidence="1">
    <location>
        <begin position="13"/>
        <end position="30"/>
    </location>
</feature>
<feature type="region of interest" description="Disordered" evidence="1">
    <location>
        <begin position="264"/>
        <end position="307"/>
    </location>
</feature>
<feature type="compositionally biased region" description="Basic and acidic residues" evidence="1">
    <location>
        <begin position="269"/>
        <end position="293"/>
    </location>
</feature>